<feature type="compositionally biased region" description="Basic and acidic residues" evidence="1">
    <location>
        <begin position="77"/>
        <end position="88"/>
    </location>
</feature>
<sequence>MADDNTHSTPQSLISKDSSKKDNSAGRDVEDMIRSGIMAGNVSLSRFSYSNRFGPVLNVGLPGVDQSQPIAAVNSRPTDKDFQSRGEGCRPNTETLKAQLAELEHKEKLDKLKAQLSYNEEEPEGATNEPRYNEELWEKILKMLEGQKMPRTHVEENDDPKKNEGEPEEEEDPLLRPYHPTNYTDLSKFTRRIGKALLPKKLKLPANGWQADEREHGQPPIRCLETYGRSLPSGQRPDKQERNLRERQGEKDINSNVKEGNGIQYTPTTKKAEN</sequence>
<dbReference type="EMBL" id="SZYD01000003">
    <property type="protein sequence ID" value="KAD6796544.1"/>
    <property type="molecule type" value="Genomic_DNA"/>
</dbReference>
<proteinExistence type="predicted"/>
<protein>
    <submittedName>
        <fullName evidence="2">Uncharacterized protein</fullName>
    </submittedName>
</protein>
<name>A0A5N6PRK0_9ASTR</name>
<gene>
    <name evidence="2" type="ORF">E3N88_07440</name>
</gene>
<feature type="compositionally biased region" description="Basic and acidic residues" evidence="1">
    <location>
        <begin position="17"/>
        <end position="28"/>
    </location>
</feature>
<feature type="region of interest" description="Disordered" evidence="1">
    <location>
        <begin position="73"/>
        <end position="92"/>
    </location>
</feature>
<feature type="compositionally biased region" description="Polar residues" evidence="1">
    <location>
        <begin position="254"/>
        <end position="274"/>
    </location>
</feature>
<accession>A0A5N6PRK0</accession>
<feature type="region of interest" description="Disordered" evidence="1">
    <location>
        <begin position="204"/>
        <end position="274"/>
    </location>
</feature>
<dbReference type="Proteomes" id="UP000326396">
    <property type="component" value="Linkage Group LG11"/>
</dbReference>
<reference evidence="2 3" key="1">
    <citation type="submission" date="2019-05" db="EMBL/GenBank/DDBJ databases">
        <title>Mikania micrantha, genome provides insights into the molecular mechanism of rapid growth.</title>
        <authorList>
            <person name="Liu B."/>
        </authorList>
    </citation>
    <scope>NUCLEOTIDE SEQUENCE [LARGE SCALE GENOMIC DNA]</scope>
    <source>
        <strain evidence="2">NLD-2019</strain>
        <tissue evidence="2">Leaf</tissue>
    </source>
</reference>
<comment type="caution">
    <text evidence="2">The sequence shown here is derived from an EMBL/GenBank/DDBJ whole genome shotgun (WGS) entry which is preliminary data.</text>
</comment>
<keyword evidence="3" id="KW-1185">Reference proteome</keyword>
<feature type="region of interest" description="Disordered" evidence="1">
    <location>
        <begin position="1"/>
        <end position="28"/>
    </location>
</feature>
<feature type="region of interest" description="Disordered" evidence="1">
    <location>
        <begin position="143"/>
        <end position="188"/>
    </location>
</feature>
<organism evidence="2 3">
    <name type="scientific">Mikania micrantha</name>
    <name type="common">bitter vine</name>
    <dbReference type="NCBI Taxonomy" id="192012"/>
    <lineage>
        <taxon>Eukaryota</taxon>
        <taxon>Viridiplantae</taxon>
        <taxon>Streptophyta</taxon>
        <taxon>Embryophyta</taxon>
        <taxon>Tracheophyta</taxon>
        <taxon>Spermatophyta</taxon>
        <taxon>Magnoliopsida</taxon>
        <taxon>eudicotyledons</taxon>
        <taxon>Gunneridae</taxon>
        <taxon>Pentapetalae</taxon>
        <taxon>asterids</taxon>
        <taxon>campanulids</taxon>
        <taxon>Asterales</taxon>
        <taxon>Asteraceae</taxon>
        <taxon>Asteroideae</taxon>
        <taxon>Heliantheae alliance</taxon>
        <taxon>Eupatorieae</taxon>
        <taxon>Mikania</taxon>
    </lineage>
</organism>
<feature type="compositionally biased region" description="Basic and acidic residues" evidence="1">
    <location>
        <begin position="236"/>
        <end position="253"/>
    </location>
</feature>
<feature type="compositionally biased region" description="Basic and acidic residues" evidence="1">
    <location>
        <begin position="152"/>
        <end position="165"/>
    </location>
</feature>
<evidence type="ECO:0000313" key="3">
    <source>
        <dbReference type="Proteomes" id="UP000326396"/>
    </source>
</evidence>
<feature type="compositionally biased region" description="Polar residues" evidence="1">
    <location>
        <begin position="7"/>
        <end position="16"/>
    </location>
</feature>
<evidence type="ECO:0000313" key="2">
    <source>
        <dbReference type="EMBL" id="KAD6796544.1"/>
    </source>
</evidence>
<dbReference type="AlphaFoldDB" id="A0A5N6PRK0"/>
<evidence type="ECO:0000256" key="1">
    <source>
        <dbReference type="SAM" id="MobiDB-lite"/>
    </source>
</evidence>